<evidence type="ECO:0000256" key="1">
    <source>
        <dbReference type="SAM" id="Phobius"/>
    </source>
</evidence>
<evidence type="ECO:0000313" key="3">
    <source>
        <dbReference type="Proteomes" id="UP000019275"/>
    </source>
</evidence>
<feature type="transmembrane region" description="Helical" evidence="1">
    <location>
        <begin position="76"/>
        <end position="105"/>
    </location>
</feature>
<keyword evidence="1" id="KW-0472">Membrane</keyword>
<evidence type="ECO:0008006" key="4">
    <source>
        <dbReference type="Google" id="ProtNLM"/>
    </source>
</evidence>
<comment type="caution">
    <text evidence="2">The sequence shown here is derived from an EMBL/GenBank/DDBJ whole genome shotgun (WGS) entry which is preliminary data.</text>
</comment>
<reference evidence="2 3" key="1">
    <citation type="journal article" date="2014" name="Genome Announc.">
        <title>Draft Genome Sequence of the Carrageenan-Degrading Bacterium Cellulophaga sp. Strain KL-A, Isolated from Decaying Marine Algae.</title>
        <authorList>
            <person name="Shan D."/>
            <person name="Ying J."/>
            <person name="Li X."/>
            <person name="Gao Z."/>
            <person name="Wei G."/>
            <person name="Shao Z."/>
        </authorList>
    </citation>
    <scope>NUCLEOTIDE SEQUENCE [LARGE SCALE GENOMIC DNA]</scope>
    <source>
        <strain evidence="2 3">KL-A</strain>
    </source>
</reference>
<keyword evidence="1" id="KW-1133">Transmembrane helix</keyword>
<feature type="transmembrane region" description="Helical" evidence="1">
    <location>
        <begin position="191"/>
        <end position="223"/>
    </location>
</feature>
<organism evidence="2 3">
    <name type="scientific">Cellulophaga geojensis KL-A</name>
    <dbReference type="NCBI Taxonomy" id="1328323"/>
    <lineage>
        <taxon>Bacteria</taxon>
        <taxon>Pseudomonadati</taxon>
        <taxon>Bacteroidota</taxon>
        <taxon>Flavobacteriia</taxon>
        <taxon>Flavobacteriales</taxon>
        <taxon>Flavobacteriaceae</taxon>
        <taxon>Cellulophaga</taxon>
    </lineage>
</organism>
<keyword evidence="1" id="KW-0812">Transmembrane</keyword>
<evidence type="ECO:0000313" key="2">
    <source>
        <dbReference type="EMBL" id="EWH12916.1"/>
    </source>
</evidence>
<protein>
    <recommendedName>
        <fullName evidence="4">Glycerophosphoryl diester phosphodiesterase membrane domain-containing protein</fullName>
    </recommendedName>
</protein>
<proteinExistence type="predicted"/>
<feature type="transmembrane region" description="Helical" evidence="1">
    <location>
        <begin position="132"/>
        <end position="157"/>
    </location>
</feature>
<dbReference type="Proteomes" id="UP000019275">
    <property type="component" value="Unassembled WGS sequence"/>
</dbReference>
<name>A0ABN0RM52_9FLAO</name>
<dbReference type="EMBL" id="ARZX01000016">
    <property type="protein sequence ID" value="EWH12916.1"/>
    <property type="molecule type" value="Genomic_DNA"/>
</dbReference>
<gene>
    <name evidence="2" type="ORF">KLA_12212</name>
</gene>
<feature type="transmembrane region" description="Helical" evidence="1">
    <location>
        <begin position="31"/>
        <end position="64"/>
    </location>
</feature>
<keyword evidence="3" id="KW-1185">Reference proteome</keyword>
<dbReference type="RefSeq" id="WP_034646177.1">
    <property type="nucleotide sequence ID" value="NZ_ARZX01000016.1"/>
</dbReference>
<accession>A0ABN0RM52</accession>
<sequence length="253" mass="28127">MNFYNVEGKIITKPALDFGDIFNKSIELFKVVWLPGFVTVLFSALLTFLLVLVMYTPLIALGIFNAEAFERQDPPIIYTLFSMVIMPIIMMCIFAANLLLMAGFYRICRAKDAKLNTDGHFYYFKKQYMIKAFILASITIGLAIVGMLACGVGLIYLGVPLALLPVFLAFEEELSALEIVKASFALGNKNWLVLFGVTFVMGLIAQLGVILCVVGVLFTAMLARIPIYYAYKNGVGFADETEDRLKALAPDFE</sequence>